<proteinExistence type="predicted"/>
<evidence type="ECO:0000313" key="2">
    <source>
        <dbReference type="EMBL" id="MCR9014098.1"/>
    </source>
</evidence>
<dbReference type="Proteomes" id="UP001142175">
    <property type="component" value="Unassembled WGS sequence"/>
</dbReference>
<comment type="caution">
    <text evidence="2">The sequence shown here is derived from an EMBL/GenBank/DDBJ whole genome shotgun (WGS) entry which is preliminary data.</text>
</comment>
<organism evidence="2 3">
    <name type="scientific">Aquiflexum gelatinilyticum</name>
    <dbReference type="NCBI Taxonomy" id="2961943"/>
    <lineage>
        <taxon>Bacteria</taxon>
        <taxon>Pseudomonadati</taxon>
        <taxon>Bacteroidota</taxon>
        <taxon>Cytophagia</taxon>
        <taxon>Cytophagales</taxon>
        <taxon>Cyclobacteriaceae</taxon>
        <taxon>Aquiflexum</taxon>
    </lineage>
</organism>
<accession>A0A9X2P4K8</accession>
<dbReference type="EMBL" id="JANSUY010000001">
    <property type="protein sequence ID" value="MCR9014098.1"/>
    <property type="molecule type" value="Genomic_DNA"/>
</dbReference>
<protein>
    <recommendedName>
        <fullName evidence="4">TonB C-terminal domain-containing protein</fullName>
    </recommendedName>
</protein>
<name>A0A9X2P4K8_9BACT</name>
<evidence type="ECO:0000256" key="1">
    <source>
        <dbReference type="SAM" id="SignalP"/>
    </source>
</evidence>
<sequence>MYRLSFILALFVSVSLVGSQVQAESLFSEKENDKEIKSLAKENEKALVTLKPFVGVSGENQNSGLSSDLIIDVLDPVEGFGSDYAPWFWSEETFSMLDGYAPFIFRTKKSSSAIDELRVVITINEFGKVIAYKILNESVDKGLRERVAHVVRKMPDAIPVPGFNSYESMEFELVMGY</sequence>
<feature type="signal peptide" evidence="1">
    <location>
        <begin position="1"/>
        <end position="23"/>
    </location>
</feature>
<dbReference type="AlphaFoldDB" id="A0A9X2P4K8"/>
<evidence type="ECO:0000313" key="3">
    <source>
        <dbReference type="Proteomes" id="UP001142175"/>
    </source>
</evidence>
<gene>
    <name evidence="2" type="ORF">NU887_03565</name>
</gene>
<evidence type="ECO:0008006" key="4">
    <source>
        <dbReference type="Google" id="ProtNLM"/>
    </source>
</evidence>
<reference evidence="2" key="1">
    <citation type="submission" date="2022-08" db="EMBL/GenBank/DDBJ databases">
        <authorList>
            <person name="Zhang D."/>
        </authorList>
    </citation>
    <scope>NUCLEOTIDE SEQUENCE</scope>
    <source>
        <strain evidence="2">XJ19-11</strain>
    </source>
</reference>
<feature type="chain" id="PRO_5040820004" description="TonB C-terminal domain-containing protein" evidence="1">
    <location>
        <begin position="24"/>
        <end position="177"/>
    </location>
</feature>
<keyword evidence="1" id="KW-0732">Signal</keyword>
<keyword evidence="3" id="KW-1185">Reference proteome</keyword>
<dbReference type="RefSeq" id="WP_258421973.1">
    <property type="nucleotide sequence ID" value="NZ_JANAEZ010000001.1"/>
</dbReference>